<dbReference type="Pfam" id="PF05672">
    <property type="entry name" value="MAP7"/>
    <property type="match status" value="1"/>
</dbReference>
<dbReference type="Ensembl" id="ENSLLTT00000001003.1">
    <property type="protein sequence ID" value="ENSLLTP00000000968.1"/>
    <property type="gene ID" value="ENSLLTG00000000753.1"/>
</dbReference>
<reference evidence="7" key="2">
    <citation type="submission" date="2025-09" db="UniProtKB">
        <authorList>
            <consortium name="Ensembl"/>
        </authorList>
    </citation>
    <scope>IDENTIFICATION</scope>
</reference>
<proteinExistence type="inferred from homology"/>
<evidence type="ECO:0000313" key="8">
    <source>
        <dbReference type="Proteomes" id="UP000694406"/>
    </source>
</evidence>
<feature type="region of interest" description="Disordered" evidence="6">
    <location>
        <begin position="116"/>
        <end position="198"/>
    </location>
</feature>
<feature type="region of interest" description="Disordered" evidence="6">
    <location>
        <begin position="221"/>
        <end position="675"/>
    </location>
</feature>
<keyword evidence="3" id="KW-0963">Cytoplasm</keyword>
<feature type="region of interest" description="Disordered" evidence="6">
    <location>
        <begin position="1"/>
        <end position="21"/>
    </location>
</feature>
<evidence type="ECO:0000313" key="7">
    <source>
        <dbReference type="Ensembl" id="ENSLLTP00000000968.1"/>
    </source>
</evidence>
<feature type="compositionally biased region" description="Polar residues" evidence="6">
    <location>
        <begin position="166"/>
        <end position="176"/>
    </location>
</feature>
<feature type="compositionally biased region" description="Basic and acidic residues" evidence="6">
    <location>
        <begin position="272"/>
        <end position="284"/>
    </location>
</feature>
<dbReference type="AlphaFoldDB" id="A0A8C5RBG7"/>
<comment type="subcellular location">
    <subcellularLocation>
        <location evidence="1">Cytoplasm</location>
        <location evidence="1">Cytoskeleton</location>
    </subcellularLocation>
</comment>
<keyword evidence="4" id="KW-0175">Coiled coil</keyword>
<dbReference type="InterPro" id="IPR008604">
    <property type="entry name" value="MAP7_fam"/>
</dbReference>
<dbReference type="PANTHER" id="PTHR15073">
    <property type="entry name" value="MICROTUBULE-ASSOCIATED PROTEIN"/>
    <property type="match status" value="1"/>
</dbReference>
<dbReference type="GO" id="GO:0000226">
    <property type="term" value="P:microtubule cytoskeleton organization"/>
    <property type="evidence" value="ECO:0007669"/>
    <property type="project" value="InterPro"/>
</dbReference>
<sequence>MAEGSSGGVPPGVPTPPPSTLKGLREQMVAAAQALAEERRNQGGVSTVSLQAPISTKAKPVLDGSLLKSEERQRLARERREEREKQHAAKETQILEKEKKAKLQYEKQIEEKQKRLKEQKLKEQQRRAAVEQKRKQKIEEEKVHYEAVVHRTLERSQRLDTRQKRWSWSGSVTDTSGKAEAPAVAEASKRSASALNLKQPETALHKRLSSSAALLNAHTVGTAKRSSSLNRLNNKSSVSLEPGVPSVLQAEQKGEPEKKRSSSLSRVSNKLPEIENVQKEEKAARRLVGPLENASISRLLAPTQASLARSKSAATLSAEGKEATASTGSPAHLPKVPLRSRSTDRLKGAASSSEHISLDSAQKPEPPKQPPSSTGKRAPSPSLPSTRRSISPGNVGKLPPSPATIRRRPQPSSPNVSRKRASSPMVVSKPAPIQRPPLTPNVLSITKKKNETESTVVAPQEPGATGLPSEKELLAGPSKTKEDVSGKTLPGTTTAEEASKILAEKRRLAREQREREDQEKLQKEEEERIRNEELASLAQEKQAQEEAALLEMEELKRAEEEEQQRLAEKDRIQREQEEQEKLTELQLQREEAEVKAFEEAERQRQERERIMQQNLQERLERKKRIEEIMKRTRKAEQSDAKNEDKSNEEDEDIEEDEEHGLEKQDQPEKSKCEDFFLEDGSEALCHFTLLQEDSKMGADDVFLNGNKQEEEEEEERREDGPSLYFSQSVETSIPAKGPVIETSEILHVNEAERSMGFIPNFNGKPSTWNFEEIIDLTVHPKTARLSSESIAAEGPGQKFRDGLPLPASPKLAFEEGGGRNSLTKPIEAASEL</sequence>
<feature type="compositionally biased region" description="Gly residues" evidence="6">
    <location>
        <begin position="1"/>
        <end position="10"/>
    </location>
</feature>
<feature type="compositionally biased region" description="Basic and acidic residues" evidence="6">
    <location>
        <begin position="497"/>
        <end position="533"/>
    </location>
</feature>
<feature type="compositionally biased region" description="Basic and acidic residues" evidence="6">
    <location>
        <begin position="553"/>
        <end position="610"/>
    </location>
</feature>
<protein>
    <submittedName>
        <fullName evidence="7">MAP7 domain containing 3</fullName>
    </submittedName>
</protein>
<dbReference type="PANTHER" id="PTHR15073:SF5">
    <property type="entry name" value="MAP7 DOMAIN-CONTAINING PROTEIN 3"/>
    <property type="match status" value="1"/>
</dbReference>
<evidence type="ECO:0000256" key="5">
    <source>
        <dbReference type="ARBA" id="ARBA00023212"/>
    </source>
</evidence>
<dbReference type="GeneTree" id="ENSGT00950000182941"/>
<accession>A0A8C5RBG7</accession>
<feature type="compositionally biased region" description="Basic and acidic residues" evidence="6">
    <location>
        <begin position="617"/>
        <end position="645"/>
    </location>
</feature>
<evidence type="ECO:0000256" key="3">
    <source>
        <dbReference type="ARBA" id="ARBA00022490"/>
    </source>
</evidence>
<feature type="region of interest" description="Disordered" evidence="6">
    <location>
        <begin position="696"/>
        <end position="725"/>
    </location>
</feature>
<keyword evidence="8" id="KW-1185">Reference proteome</keyword>
<evidence type="ECO:0000256" key="2">
    <source>
        <dbReference type="ARBA" id="ARBA00007525"/>
    </source>
</evidence>
<comment type="similarity">
    <text evidence="2">Belongs to the MAP7 family.</text>
</comment>
<feature type="compositionally biased region" description="Low complexity" evidence="6">
    <location>
        <begin position="534"/>
        <end position="550"/>
    </location>
</feature>
<feature type="compositionally biased region" description="Basic and acidic residues" evidence="6">
    <location>
        <begin position="660"/>
        <end position="674"/>
    </location>
</feature>
<feature type="compositionally biased region" description="Acidic residues" evidence="6">
    <location>
        <begin position="646"/>
        <end position="659"/>
    </location>
</feature>
<evidence type="ECO:0000256" key="4">
    <source>
        <dbReference type="ARBA" id="ARBA00023054"/>
    </source>
</evidence>
<dbReference type="InterPro" id="IPR051483">
    <property type="entry name" value="MAP7_domain-containing"/>
</dbReference>
<dbReference type="GO" id="GO:0015630">
    <property type="term" value="C:microtubule cytoskeleton"/>
    <property type="evidence" value="ECO:0007669"/>
    <property type="project" value="InterPro"/>
</dbReference>
<name>A0A8C5RBG7_LATLA</name>
<evidence type="ECO:0000256" key="6">
    <source>
        <dbReference type="SAM" id="MobiDB-lite"/>
    </source>
</evidence>
<feature type="compositionally biased region" description="Basic and acidic residues" evidence="6">
    <location>
        <begin position="469"/>
        <end position="485"/>
    </location>
</feature>
<feature type="region of interest" description="Disordered" evidence="6">
    <location>
        <begin position="37"/>
        <end position="95"/>
    </location>
</feature>
<feature type="compositionally biased region" description="Low complexity" evidence="6">
    <location>
        <begin position="224"/>
        <end position="240"/>
    </location>
</feature>
<evidence type="ECO:0000256" key="1">
    <source>
        <dbReference type="ARBA" id="ARBA00004245"/>
    </source>
</evidence>
<feature type="compositionally biased region" description="Polar residues" evidence="6">
    <location>
        <begin position="303"/>
        <end position="315"/>
    </location>
</feature>
<feature type="compositionally biased region" description="Polar residues" evidence="6">
    <location>
        <begin position="383"/>
        <end position="392"/>
    </location>
</feature>
<feature type="region of interest" description="Disordered" evidence="6">
    <location>
        <begin position="787"/>
        <end position="832"/>
    </location>
</feature>
<feature type="compositionally biased region" description="Basic and acidic residues" evidence="6">
    <location>
        <begin position="68"/>
        <end position="95"/>
    </location>
</feature>
<organism evidence="7 8">
    <name type="scientific">Laticauda laticaudata</name>
    <name type="common">Blue-ringed sea krait</name>
    <name type="synonym">Blue-lipped sea krait</name>
    <dbReference type="NCBI Taxonomy" id="8630"/>
    <lineage>
        <taxon>Eukaryota</taxon>
        <taxon>Metazoa</taxon>
        <taxon>Chordata</taxon>
        <taxon>Craniata</taxon>
        <taxon>Vertebrata</taxon>
        <taxon>Euteleostomi</taxon>
        <taxon>Lepidosauria</taxon>
        <taxon>Squamata</taxon>
        <taxon>Bifurcata</taxon>
        <taxon>Unidentata</taxon>
        <taxon>Episquamata</taxon>
        <taxon>Toxicofera</taxon>
        <taxon>Serpentes</taxon>
        <taxon>Colubroidea</taxon>
        <taxon>Elapidae</taxon>
        <taxon>Laticaudinae</taxon>
        <taxon>Laticauda</taxon>
    </lineage>
</organism>
<reference evidence="7" key="1">
    <citation type="submission" date="2025-08" db="UniProtKB">
        <authorList>
            <consortium name="Ensembl"/>
        </authorList>
    </citation>
    <scope>IDENTIFICATION</scope>
</reference>
<keyword evidence="5" id="KW-0206">Cytoskeleton</keyword>
<feature type="compositionally biased region" description="Polar residues" evidence="6">
    <location>
        <begin position="43"/>
        <end position="54"/>
    </location>
</feature>
<dbReference type="Proteomes" id="UP000694406">
    <property type="component" value="Unplaced"/>
</dbReference>
<feature type="compositionally biased region" description="Basic and acidic residues" evidence="6">
    <location>
        <begin position="116"/>
        <end position="163"/>
    </location>
</feature>